<sequence length="86" mass="9745">MMSSLFLILKLTKFVSTSMWYGGPSCVLYWKNIAELTCVRSIVFSSSVDFFFGSVVFARSSGFSRLSVGLIIRFSNALRCFCIRFI</sequence>
<reference evidence="2" key="1">
    <citation type="submission" date="2018-01" db="EMBL/GenBank/DDBJ databases">
        <title>An insight into the sialome of Amazonian anophelines.</title>
        <authorList>
            <person name="Ribeiro J.M."/>
            <person name="Scarpassa V."/>
            <person name="Calvo E."/>
        </authorList>
    </citation>
    <scope>NUCLEOTIDE SEQUENCE</scope>
</reference>
<feature type="chain" id="PRO_5014623763" evidence="1">
    <location>
        <begin position="18"/>
        <end position="86"/>
    </location>
</feature>
<feature type="signal peptide" evidence="1">
    <location>
        <begin position="1"/>
        <end position="17"/>
    </location>
</feature>
<organism evidence="2">
    <name type="scientific">Anopheles darlingi</name>
    <name type="common">Mosquito</name>
    <dbReference type="NCBI Taxonomy" id="43151"/>
    <lineage>
        <taxon>Eukaryota</taxon>
        <taxon>Metazoa</taxon>
        <taxon>Ecdysozoa</taxon>
        <taxon>Arthropoda</taxon>
        <taxon>Hexapoda</taxon>
        <taxon>Insecta</taxon>
        <taxon>Pterygota</taxon>
        <taxon>Neoptera</taxon>
        <taxon>Endopterygota</taxon>
        <taxon>Diptera</taxon>
        <taxon>Nematocera</taxon>
        <taxon>Culicoidea</taxon>
        <taxon>Culicidae</taxon>
        <taxon>Anophelinae</taxon>
        <taxon>Anopheles</taxon>
    </lineage>
</organism>
<keyword evidence="1" id="KW-0732">Signal</keyword>
<name>A0A2M4D6U6_ANODA</name>
<evidence type="ECO:0000256" key="1">
    <source>
        <dbReference type="SAM" id="SignalP"/>
    </source>
</evidence>
<protein>
    <submittedName>
        <fullName evidence="2">Putative secreted protein</fullName>
    </submittedName>
</protein>
<proteinExistence type="predicted"/>
<accession>A0A2M4D6U6</accession>
<dbReference type="AlphaFoldDB" id="A0A2M4D6U6"/>
<evidence type="ECO:0000313" key="2">
    <source>
        <dbReference type="EMBL" id="MBW73256.1"/>
    </source>
</evidence>
<dbReference type="EMBL" id="GGFL01009078">
    <property type="protein sequence ID" value="MBW73256.1"/>
    <property type="molecule type" value="Transcribed_RNA"/>
</dbReference>